<protein>
    <recommendedName>
        <fullName evidence="4">PGG domain-containing protein</fullName>
    </recommendedName>
</protein>
<keyword evidence="6" id="KW-1185">Reference proteome</keyword>
<accession>A0A5N6R8F1</accession>
<evidence type="ECO:0000313" key="6">
    <source>
        <dbReference type="Proteomes" id="UP000327013"/>
    </source>
</evidence>
<dbReference type="PANTHER" id="PTHR24177:SF292">
    <property type="entry name" value="ANKYRIN REPEAT FAMILY PROTEIN-RELATED"/>
    <property type="match status" value="1"/>
</dbReference>
<dbReference type="AlphaFoldDB" id="A0A5N6R8F1"/>
<feature type="region of interest" description="Disordered" evidence="2">
    <location>
        <begin position="1"/>
        <end position="30"/>
    </location>
</feature>
<evidence type="ECO:0000256" key="2">
    <source>
        <dbReference type="SAM" id="MobiDB-lite"/>
    </source>
</evidence>
<dbReference type="OrthoDB" id="1921232at2759"/>
<evidence type="ECO:0000259" key="4">
    <source>
        <dbReference type="Pfam" id="PF13962"/>
    </source>
</evidence>
<dbReference type="PANTHER" id="PTHR24177">
    <property type="entry name" value="CASKIN"/>
    <property type="match status" value="1"/>
</dbReference>
<name>A0A5N6R8F1_9ROSI</name>
<feature type="compositionally biased region" description="Basic and acidic residues" evidence="2">
    <location>
        <begin position="599"/>
        <end position="619"/>
    </location>
</feature>
<dbReference type="InterPro" id="IPR036770">
    <property type="entry name" value="Ankyrin_rpt-contain_sf"/>
</dbReference>
<dbReference type="InterPro" id="IPR026961">
    <property type="entry name" value="PGG_dom"/>
</dbReference>
<dbReference type="Proteomes" id="UP000327013">
    <property type="component" value="Chromosome 5"/>
</dbReference>
<feature type="transmembrane region" description="Helical" evidence="3">
    <location>
        <begin position="472"/>
        <end position="495"/>
    </location>
</feature>
<feature type="transmembrane region" description="Helical" evidence="3">
    <location>
        <begin position="515"/>
        <end position="541"/>
    </location>
</feature>
<evidence type="ECO:0000256" key="3">
    <source>
        <dbReference type="SAM" id="Phobius"/>
    </source>
</evidence>
<dbReference type="Pfam" id="PF12796">
    <property type="entry name" value="Ank_2"/>
    <property type="match status" value="1"/>
</dbReference>
<dbReference type="PROSITE" id="PS50088">
    <property type="entry name" value="ANK_REPEAT"/>
    <property type="match status" value="1"/>
</dbReference>
<keyword evidence="3" id="KW-0472">Membrane</keyword>
<feature type="domain" description="PGG" evidence="4">
    <location>
        <begin position="426"/>
        <end position="539"/>
    </location>
</feature>
<proteinExistence type="predicted"/>
<evidence type="ECO:0000256" key="1">
    <source>
        <dbReference type="PROSITE-ProRule" id="PRU00023"/>
    </source>
</evidence>
<dbReference type="InterPro" id="IPR002110">
    <property type="entry name" value="Ankyrin_rpt"/>
</dbReference>
<feature type="transmembrane region" description="Helical" evidence="3">
    <location>
        <begin position="432"/>
        <end position="452"/>
    </location>
</feature>
<dbReference type="SMART" id="SM00248">
    <property type="entry name" value="ANK"/>
    <property type="match status" value="5"/>
</dbReference>
<dbReference type="Gene3D" id="1.25.40.20">
    <property type="entry name" value="Ankyrin repeat-containing domain"/>
    <property type="match status" value="1"/>
</dbReference>
<reference evidence="5 6" key="1">
    <citation type="submission" date="2019-06" db="EMBL/GenBank/DDBJ databases">
        <title>A chromosomal-level reference genome of Carpinus fangiana (Coryloideae, Betulaceae).</title>
        <authorList>
            <person name="Yang X."/>
            <person name="Wang Z."/>
            <person name="Zhang L."/>
            <person name="Hao G."/>
            <person name="Liu J."/>
            <person name="Yang Y."/>
        </authorList>
    </citation>
    <scope>NUCLEOTIDE SEQUENCE [LARGE SCALE GENOMIC DNA]</scope>
    <source>
        <strain evidence="5">Cfa_2016G</strain>
        <tissue evidence="5">Leaf</tissue>
    </source>
</reference>
<keyword evidence="3" id="KW-1133">Transmembrane helix</keyword>
<evidence type="ECO:0000313" key="5">
    <source>
        <dbReference type="EMBL" id="KAE8056057.1"/>
    </source>
</evidence>
<dbReference type="GO" id="GO:0016020">
    <property type="term" value="C:membrane"/>
    <property type="evidence" value="ECO:0007669"/>
    <property type="project" value="TreeGrafter"/>
</dbReference>
<dbReference type="Pfam" id="PF13962">
    <property type="entry name" value="PGG"/>
    <property type="match status" value="1"/>
</dbReference>
<dbReference type="SUPFAM" id="SSF48403">
    <property type="entry name" value="Ankyrin repeat"/>
    <property type="match status" value="1"/>
</dbReference>
<dbReference type="EMBL" id="CM017325">
    <property type="protein sequence ID" value="KAE8056057.1"/>
    <property type="molecule type" value="Genomic_DNA"/>
</dbReference>
<dbReference type="PROSITE" id="PS50297">
    <property type="entry name" value="ANK_REP_REGION"/>
    <property type="match status" value="1"/>
</dbReference>
<feature type="transmembrane region" description="Helical" evidence="3">
    <location>
        <begin position="547"/>
        <end position="566"/>
    </location>
</feature>
<gene>
    <name evidence="5" type="ORF">FH972_012855</name>
</gene>
<feature type="repeat" description="ANK" evidence="1">
    <location>
        <begin position="110"/>
        <end position="131"/>
    </location>
</feature>
<keyword evidence="1" id="KW-0040">ANK repeat</keyword>
<sequence>MSSTSEISPASNNSTGTSKENSPSPNEDLEREKRLLRNRAKCAPLLQAAIKADWPAAKKFLQENLDCVRLPITRENATALHIAAAAHHTTFVKELLELMMPKDLELETSHGYTALHSAAQSGNVDIAEQLVGKNKKLLSIPNKDKEMPLHVAAFLGQKKMVSHLFSKTFTELDRVQRIRLLHYTICTDMYDIALKIVKEDIELATDGDGTYGRKALEVLAKKTFAIGSESRPSFWKSRLNSWFKGVHNKALTKTRGDYHDLVDELWKSVHNPEKPLPSNLDDYDVTVIFKAAEVGNVEFLIAVARCYPDLLWQQDKKKMSIFHIAVLYRQESVFNLIYEIGGNKDSLATYETSDKKDNMLHLAGQLAPLHRLNIVSGPALQMQREFLWFKTEKIIPRLYVNKLNVDKKTPKEVFIETHSGLQKEGEKWMRNTANYCMLVATLIATVVFATTFTVPGGNNQDTDNPILLKSNWFNVFFISDAIALCFSSMSIVIFLSILTSRYTEEEFLKSLPSKLVFGLATLFISMAGMMVAFSATCFLVYKSAKAWAPIVVITLASIPIIWFVLLHRKLWVDTFLSTYNSRFLFRPNQHKLFQQKMQGKQDEEKINRGSSDLERGKVK</sequence>
<keyword evidence="3" id="KW-0812">Transmembrane</keyword>
<feature type="compositionally biased region" description="Polar residues" evidence="2">
    <location>
        <begin position="1"/>
        <end position="25"/>
    </location>
</feature>
<organism evidence="5 6">
    <name type="scientific">Carpinus fangiana</name>
    <dbReference type="NCBI Taxonomy" id="176857"/>
    <lineage>
        <taxon>Eukaryota</taxon>
        <taxon>Viridiplantae</taxon>
        <taxon>Streptophyta</taxon>
        <taxon>Embryophyta</taxon>
        <taxon>Tracheophyta</taxon>
        <taxon>Spermatophyta</taxon>
        <taxon>Magnoliopsida</taxon>
        <taxon>eudicotyledons</taxon>
        <taxon>Gunneridae</taxon>
        <taxon>Pentapetalae</taxon>
        <taxon>rosids</taxon>
        <taxon>fabids</taxon>
        <taxon>Fagales</taxon>
        <taxon>Betulaceae</taxon>
        <taxon>Carpinus</taxon>
    </lineage>
</organism>
<feature type="region of interest" description="Disordered" evidence="2">
    <location>
        <begin position="595"/>
        <end position="619"/>
    </location>
</feature>